<evidence type="ECO:0000313" key="2">
    <source>
        <dbReference type="EMBL" id="MDQ0930430.1"/>
    </source>
</evidence>
<organism evidence="2 3">
    <name type="scientific">Streptomyces turgidiscabies</name>
    <dbReference type="NCBI Taxonomy" id="85558"/>
    <lineage>
        <taxon>Bacteria</taxon>
        <taxon>Bacillati</taxon>
        <taxon>Actinomycetota</taxon>
        <taxon>Actinomycetes</taxon>
        <taxon>Kitasatosporales</taxon>
        <taxon>Streptomycetaceae</taxon>
        <taxon>Streptomyces</taxon>
    </lineage>
</organism>
<comment type="caution">
    <text evidence="2">The sequence shown here is derived from an EMBL/GenBank/DDBJ whole genome shotgun (WGS) entry which is preliminary data.</text>
</comment>
<feature type="chain" id="PRO_5046588784" description="Lipoprotein" evidence="1">
    <location>
        <begin position="24"/>
        <end position="234"/>
    </location>
</feature>
<keyword evidence="1" id="KW-0732">Signal</keyword>
<evidence type="ECO:0008006" key="4">
    <source>
        <dbReference type="Google" id="ProtNLM"/>
    </source>
</evidence>
<protein>
    <recommendedName>
        <fullName evidence="4">Lipoprotein</fullName>
    </recommendedName>
</protein>
<feature type="signal peptide" evidence="1">
    <location>
        <begin position="1"/>
        <end position="23"/>
    </location>
</feature>
<reference evidence="2 3" key="1">
    <citation type="submission" date="2023-07" db="EMBL/GenBank/DDBJ databases">
        <title>Comparative genomics of wheat-associated soil bacteria to identify genetic determinants of phenazine resistance.</title>
        <authorList>
            <person name="Mouncey N."/>
        </authorList>
    </citation>
    <scope>NUCLEOTIDE SEQUENCE [LARGE SCALE GENOMIC DNA]</scope>
    <source>
        <strain evidence="2 3">W2I16</strain>
    </source>
</reference>
<dbReference type="Proteomes" id="UP001223072">
    <property type="component" value="Unassembled WGS sequence"/>
</dbReference>
<evidence type="ECO:0000313" key="3">
    <source>
        <dbReference type="Proteomes" id="UP001223072"/>
    </source>
</evidence>
<keyword evidence="3" id="KW-1185">Reference proteome</keyword>
<dbReference type="EMBL" id="JAUSZS010000002">
    <property type="protein sequence ID" value="MDQ0930430.1"/>
    <property type="molecule type" value="Genomic_DNA"/>
</dbReference>
<dbReference type="PROSITE" id="PS51257">
    <property type="entry name" value="PROKAR_LIPOPROTEIN"/>
    <property type="match status" value="1"/>
</dbReference>
<name>A0ABU0REK8_9ACTN</name>
<dbReference type="Gene3D" id="2.50.20.20">
    <property type="match status" value="1"/>
</dbReference>
<dbReference type="RefSeq" id="WP_307624679.1">
    <property type="nucleotide sequence ID" value="NZ_JAUSZS010000002.1"/>
</dbReference>
<gene>
    <name evidence="2" type="ORF">QFZ49_000337</name>
</gene>
<proteinExistence type="predicted"/>
<evidence type="ECO:0000256" key="1">
    <source>
        <dbReference type="SAM" id="SignalP"/>
    </source>
</evidence>
<sequence length="234" mass="25202">MRTKSITAIAGLVCLLVGATASACSGSDTTDRPTAQQLLDDANDTMNGLKSVTVEAHTTRVKSKGGDISSRLTTDLDSRCTSKVTWEANGAVLEQIRMGDTDYVRPNRAYIEEWSGKRMHAAQNTWIKTAASNAKPGDGLSDCSRDFTSFGTAKKGEPTVVDETPAIRLVVTDEEDKDSSVAFYVAGVGKPYILKVVYKDADYNTTTTYSAFDKPLDVKAPAETDVIDSALIDR</sequence>
<accession>A0ABU0REK8</accession>